<dbReference type="InterPro" id="IPR043454">
    <property type="entry name" value="NPH3/RPT2-like"/>
</dbReference>
<comment type="pathway">
    <text evidence="1">Protein modification; protein ubiquitination.</text>
</comment>
<dbReference type="KEGG" id="jcu:105632509"/>
<keyword evidence="4" id="KW-0175">Coiled coil</keyword>
<accession>A0A067L500</accession>
<dbReference type="InterPro" id="IPR027356">
    <property type="entry name" value="NPH3_dom"/>
</dbReference>
<evidence type="ECO:0000313" key="7">
    <source>
        <dbReference type="Proteomes" id="UP000027138"/>
    </source>
</evidence>
<reference evidence="6 7" key="1">
    <citation type="journal article" date="2014" name="PLoS ONE">
        <title>Global Analysis of Gene Expression Profiles in Physic Nut (Jatropha curcas L.) Seedlings Exposed to Salt Stress.</title>
        <authorList>
            <person name="Zhang L."/>
            <person name="Zhang C."/>
            <person name="Wu P."/>
            <person name="Chen Y."/>
            <person name="Li M."/>
            <person name="Jiang H."/>
            <person name="Wu G."/>
        </authorList>
    </citation>
    <scope>NUCLEOTIDE SEQUENCE [LARGE SCALE GENOMIC DNA]</scope>
    <source>
        <strain evidence="7">cv. GZQX0401</strain>
        <tissue evidence="6">Young leaves</tissue>
    </source>
</reference>
<dbReference type="PROSITE" id="PS51649">
    <property type="entry name" value="NPH3"/>
    <property type="match status" value="1"/>
</dbReference>
<dbReference type="GO" id="GO:0016567">
    <property type="term" value="P:protein ubiquitination"/>
    <property type="evidence" value="ECO:0007669"/>
    <property type="project" value="UniProtKB-UniPathway"/>
</dbReference>
<organism evidence="6 7">
    <name type="scientific">Jatropha curcas</name>
    <name type="common">Barbados nut</name>
    <dbReference type="NCBI Taxonomy" id="180498"/>
    <lineage>
        <taxon>Eukaryota</taxon>
        <taxon>Viridiplantae</taxon>
        <taxon>Streptophyta</taxon>
        <taxon>Embryophyta</taxon>
        <taxon>Tracheophyta</taxon>
        <taxon>Spermatophyta</taxon>
        <taxon>Magnoliopsida</taxon>
        <taxon>eudicotyledons</taxon>
        <taxon>Gunneridae</taxon>
        <taxon>Pentapetalae</taxon>
        <taxon>rosids</taxon>
        <taxon>fabids</taxon>
        <taxon>Malpighiales</taxon>
        <taxon>Euphorbiaceae</taxon>
        <taxon>Crotonoideae</taxon>
        <taxon>Jatropheae</taxon>
        <taxon>Jatropha</taxon>
    </lineage>
</organism>
<keyword evidence="7" id="KW-1185">Reference proteome</keyword>
<dbReference type="AlphaFoldDB" id="A0A067L500"/>
<dbReference type="EMBL" id="KK914347">
    <property type="protein sequence ID" value="KDP39580.1"/>
    <property type="molecule type" value="Genomic_DNA"/>
</dbReference>
<gene>
    <name evidence="6" type="ORF">JCGZ_02600</name>
</gene>
<dbReference type="InterPro" id="IPR011333">
    <property type="entry name" value="SKP1/BTB/POZ_sf"/>
</dbReference>
<keyword evidence="2" id="KW-0833">Ubl conjugation pathway</keyword>
<name>A0A067L500_JATCU</name>
<dbReference type="SUPFAM" id="SSF54695">
    <property type="entry name" value="POZ domain"/>
    <property type="match status" value="1"/>
</dbReference>
<evidence type="ECO:0000256" key="3">
    <source>
        <dbReference type="PROSITE-ProRule" id="PRU00982"/>
    </source>
</evidence>
<dbReference type="UniPathway" id="UPA00143"/>
<dbReference type="Pfam" id="PF03000">
    <property type="entry name" value="NPH3"/>
    <property type="match status" value="1"/>
</dbReference>
<dbReference type="OrthoDB" id="1878376at2759"/>
<protein>
    <recommendedName>
        <fullName evidence="5">NPH3 domain-containing protein</fullName>
    </recommendedName>
</protein>
<dbReference type="STRING" id="180498.A0A067L500"/>
<sequence length="552" mass="63212">MANRNMSSTWLSKNASSSEHELPLSLDRELWASKSAKISSLLKGNPKENINTLLQDFSANPEIIELVARFCHGFEINLASENVIPLICIAYYLDMTETHSSNNLLKKAVTLFEQKVLPNWNETIKAFRSLNGSMLQQAARIGLLDACLDSLVEKAKANPCLLGDPLIIKNSDEDSGDEKEGYRPNARRRLFVVLDWKSEDLSTLSLKLYQPVIRAMVEQGVQLQYVMASLCQYLEEWVFSSGDNMSIYKRNCQRDVIEVVEGLLPTEKGLVPCTLLFKMLRHAILLESSNDCRNGLESRIGKQLDHATVRDLLIPSQGYAKEMQYDIECLRRILKHFYSNYTCSENSGLIVVAELIEDFLVELASDIDLKIDTFIAFAEMSIAVSSGTQKNSDGIYRAIDIYLDKHRFLTELEREEVCKILDCHKMSPEAWEHAAKNERLPLRFVVQVLFVGQLRLQEHKDTVEKEVQLLDENLRREEEVRIEMEKMSIKVRELEKECLIMKKEIENNGCSNHKMIKTGKISMWKEMKRKLGCISSMNDCNCQVKKKKVLPK</sequence>
<proteinExistence type="inferred from homology"/>
<evidence type="ECO:0000256" key="1">
    <source>
        <dbReference type="ARBA" id="ARBA00004906"/>
    </source>
</evidence>
<evidence type="ECO:0000256" key="2">
    <source>
        <dbReference type="ARBA" id="ARBA00022786"/>
    </source>
</evidence>
<comment type="similarity">
    <text evidence="3">Belongs to the NPH3 family.</text>
</comment>
<feature type="domain" description="NPH3" evidence="5">
    <location>
        <begin position="195"/>
        <end position="455"/>
    </location>
</feature>
<dbReference type="Proteomes" id="UP000027138">
    <property type="component" value="Unassembled WGS sequence"/>
</dbReference>
<evidence type="ECO:0000256" key="4">
    <source>
        <dbReference type="SAM" id="Coils"/>
    </source>
</evidence>
<evidence type="ECO:0000259" key="5">
    <source>
        <dbReference type="PROSITE" id="PS51649"/>
    </source>
</evidence>
<dbReference type="PANTHER" id="PTHR32370">
    <property type="entry name" value="OS12G0117600 PROTEIN"/>
    <property type="match status" value="1"/>
</dbReference>
<evidence type="ECO:0000313" key="6">
    <source>
        <dbReference type="EMBL" id="KDP39580.1"/>
    </source>
</evidence>
<feature type="coiled-coil region" evidence="4">
    <location>
        <begin position="460"/>
        <end position="504"/>
    </location>
</feature>